<dbReference type="PANTHER" id="PTHR30273:SF2">
    <property type="entry name" value="PROTEIN FECR"/>
    <property type="match status" value="1"/>
</dbReference>
<dbReference type="Gene3D" id="3.55.50.30">
    <property type="match status" value="1"/>
</dbReference>
<dbReference type="Proteomes" id="UP000185728">
    <property type="component" value="Unassembled WGS sequence"/>
</dbReference>
<protein>
    <submittedName>
        <fullName evidence="4">FecR family protein</fullName>
    </submittedName>
</protein>
<dbReference type="RefSeq" id="WP_076453970.1">
    <property type="nucleotide sequence ID" value="NZ_FTOB01000002.1"/>
</dbReference>
<feature type="domain" description="Protein FecR C-terminal" evidence="3">
    <location>
        <begin position="323"/>
        <end position="392"/>
    </location>
</feature>
<keyword evidence="5" id="KW-1185">Reference proteome</keyword>
<keyword evidence="1" id="KW-0812">Transmembrane</keyword>
<feature type="transmembrane region" description="Helical" evidence="1">
    <location>
        <begin position="85"/>
        <end position="102"/>
    </location>
</feature>
<dbReference type="InterPro" id="IPR032508">
    <property type="entry name" value="FecR_C"/>
</dbReference>
<dbReference type="PANTHER" id="PTHR30273">
    <property type="entry name" value="PERIPLASMIC SIGNAL SENSOR AND SIGMA FACTOR ACTIVATOR FECR-RELATED"/>
    <property type="match status" value="1"/>
</dbReference>
<dbReference type="EMBL" id="FTOB01000002">
    <property type="protein sequence ID" value="SIS47753.1"/>
    <property type="molecule type" value="Genomic_DNA"/>
</dbReference>
<dbReference type="InterPro" id="IPR006860">
    <property type="entry name" value="FecR"/>
</dbReference>
<dbReference type="Pfam" id="PF04773">
    <property type="entry name" value="FecR"/>
    <property type="match status" value="1"/>
</dbReference>
<dbReference type="Gene3D" id="2.60.120.1440">
    <property type="match status" value="1"/>
</dbReference>
<sequence length="393" mass="45059">MLNEGIEDIIVKYLAKSASDKEIIELTEWLKNEANLLVFEDFIRTNYVSNHHMLDFDTEFEKKKVLDVIQDGEKKRARLKRMNHFFKYAALVLVLLGLVYVYNSRSDTPTIIENGQTFSVPKNDVPPGHDKAVLTLDNGEEVVLEKEKEVKINGASQNGEKLVYDRHWSQETEASLFNYLTIPKGGQFFVQLSDGTKVWLNSDSKLKYPVKFMEGQTREVELLYGEAYFEVAKSSEGGGTNFTVKTGIQLIDVLGTQFNIKAYNGESDIVTTLVEGRIAIESGTTKEALAPLEQSIIDRDRPGAVSIRKVEKVFDEIAWKHGYFSFKRKSMEDIMTILARWYDVDYEFKDSDKKKKTFTGVLDRESTISQILINIQKTNEIRFEINERKVIIE</sequence>
<evidence type="ECO:0000313" key="5">
    <source>
        <dbReference type="Proteomes" id="UP000185728"/>
    </source>
</evidence>
<gene>
    <name evidence="4" type="ORF">SAMN05421766_102168</name>
</gene>
<evidence type="ECO:0000313" key="4">
    <source>
        <dbReference type="EMBL" id="SIS47753.1"/>
    </source>
</evidence>
<feature type="domain" description="FecR protein" evidence="2">
    <location>
        <begin position="182"/>
        <end position="278"/>
    </location>
</feature>
<keyword evidence="1" id="KW-1133">Transmembrane helix</keyword>
<proteinExistence type="predicted"/>
<name>A0ABY1KQG2_9FLAO</name>
<dbReference type="Pfam" id="PF16344">
    <property type="entry name" value="FecR_C"/>
    <property type="match status" value="1"/>
</dbReference>
<keyword evidence="1" id="KW-0472">Membrane</keyword>
<accession>A0ABY1KQG2</accession>
<comment type="caution">
    <text evidence="4">The sequence shown here is derived from an EMBL/GenBank/DDBJ whole genome shotgun (WGS) entry which is preliminary data.</text>
</comment>
<reference evidence="4 5" key="1">
    <citation type="submission" date="2017-01" db="EMBL/GenBank/DDBJ databases">
        <authorList>
            <person name="Varghese N."/>
            <person name="Submissions S."/>
        </authorList>
    </citation>
    <scope>NUCLEOTIDE SEQUENCE [LARGE SCALE GENOMIC DNA]</scope>
    <source>
        <strain evidence="4 5">DSM 2061</strain>
    </source>
</reference>
<dbReference type="InterPro" id="IPR012373">
    <property type="entry name" value="Ferrdict_sens_TM"/>
</dbReference>
<evidence type="ECO:0000259" key="2">
    <source>
        <dbReference type="Pfam" id="PF04773"/>
    </source>
</evidence>
<evidence type="ECO:0000259" key="3">
    <source>
        <dbReference type="Pfam" id="PF16344"/>
    </source>
</evidence>
<organism evidence="4 5">
    <name type="scientific">Zobellia uliginosa</name>
    <dbReference type="NCBI Taxonomy" id="143224"/>
    <lineage>
        <taxon>Bacteria</taxon>
        <taxon>Pseudomonadati</taxon>
        <taxon>Bacteroidota</taxon>
        <taxon>Flavobacteriia</taxon>
        <taxon>Flavobacteriales</taxon>
        <taxon>Flavobacteriaceae</taxon>
        <taxon>Zobellia</taxon>
    </lineage>
</organism>
<evidence type="ECO:0000256" key="1">
    <source>
        <dbReference type="SAM" id="Phobius"/>
    </source>
</evidence>